<dbReference type="Proteomes" id="UP000217154">
    <property type="component" value="Chromosome"/>
</dbReference>
<dbReference type="PANTHER" id="PTHR35862:SF1">
    <property type="entry name" value="FELS-2 PROPHAGE PROTEIN"/>
    <property type="match status" value="1"/>
</dbReference>
<gene>
    <name evidence="2" type="ORF">CKY39_31295</name>
</gene>
<evidence type="ECO:0000313" key="3">
    <source>
        <dbReference type="Proteomes" id="UP000217154"/>
    </source>
</evidence>
<dbReference type="RefSeq" id="WP_095747171.1">
    <property type="nucleotide sequence ID" value="NZ_CP023284.1"/>
</dbReference>
<sequence length="299" mass="32101">MIDLSQIPAPNVIEPLDFESLLAERKAELLAAIPEAQRTAIQSVLSIESEPLNKWLQVSAYRELVIRQRVNDAARAVMLAHAVDGDLDQLGANWGVERLIVTPADDTALPPVEAVMEANADFRRRILLRLEAFTTAGSEAAYMYHALSASGQVRDVSVDSPTPGFVVVYVLSRVGDGTTGTELLEKVRAALSSRTVRPLTDNVSVLSASVVHYTIDAELIVDRGSDSEVVRQAALAATQAYADSVHRLDADPSISGNYRALHQPGVLRATLVEPADDIMMSVGQAAYCAGISITAAVEE</sequence>
<protein>
    <submittedName>
        <fullName evidence="2">Baseplate assembly protein</fullName>
    </submittedName>
</protein>
<dbReference type="Pfam" id="PF26078">
    <property type="entry name" value="Baseplate_J_M"/>
    <property type="match status" value="1"/>
</dbReference>
<dbReference type="InterPro" id="IPR014507">
    <property type="entry name" value="Baseplate_assembly_J_pred"/>
</dbReference>
<reference evidence="2 3" key="1">
    <citation type="submission" date="2017-09" db="EMBL/GenBank/DDBJ databases">
        <title>The diverse metabolic capabilities of V. boronicumulans make it an excellent choice for continued studies on novel biodegradation.</title>
        <authorList>
            <person name="Sun S."/>
        </authorList>
    </citation>
    <scope>NUCLEOTIDE SEQUENCE [LARGE SCALE GENOMIC DNA]</scope>
    <source>
        <strain evidence="2 3">J1</strain>
    </source>
</reference>
<name>A0A250DTF2_9BURK</name>
<evidence type="ECO:0000313" key="2">
    <source>
        <dbReference type="EMBL" id="ATA57213.1"/>
    </source>
</evidence>
<dbReference type="AlphaFoldDB" id="A0A250DTF2"/>
<dbReference type="KEGG" id="vbo:CKY39_31295"/>
<dbReference type="PANTHER" id="PTHR35862">
    <property type="entry name" value="FELS-2 PROPHAGE PROTEIN"/>
    <property type="match status" value="1"/>
</dbReference>
<dbReference type="PIRSF" id="PIRSF020481">
    <property type="entry name" value="BAP"/>
    <property type="match status" value="1"/>
</dbReference>
<proteinExistence type="predicted"/>
<organism evidence="2 3">
    <name type="scientific">Variovorax boronicumulans</name>
    <dbReference type="NCBI Taxonomy" id="436515"/>
    <lineage>
        <taxon>Bacteria</taxon>
        <taxon>Pseudomonadati</taxon>
        <taxon>Pseudomonadota</taxon>
        <taxon>Betaproteobacteria</taxon>
        <taxon>Burkholderiales</taxon>
        <taxon>Comamonadaceae</taxon>
        <taxon>Variovorax</taxon>
    </lineage>
</organism>
<dbReference type="EMBL" id="CP023284">
    <property type="protein sequence ID" value="ATA57213.1"/>
    <property type="molecule type" value="Genomic_DNA"/>
</dbReference>
<evidence type="ECO:0000259" key="1">
    <source>
        <dbReference type="Pfam" id="PF26078"/>
    </source>
</evidence>
<dbReference type="InterPro" id="IPR058531">
    <property type="entry name" value="Baseplate_J_M"/>
</dbReference>
<dbReference type="InterPro" id="IPR052726">
    <property type="entry name" value="Phage_Baseplate_Hub"/>
</dbReference>
<feature type="domain" description="Baseplate J-like central" evidence="1">
    <location>
        <begin position="135"/>
        <end position="206"/>
    </location>
</feature>
<accession>A0A250DTF2</accession>